<organism evidence="1">
    <name type="scientific">uncultured Acetobacteraceae bacterium</name>
    <dbReference type="NCBI Taxonomy" id="169975"/>
    <lineage>
        <taxon>Bacteria</taxon>
        <taxon>Pseudomonadati</taxon>
        <taxon>Pseudomonadota</taxon>
        <taxon>Alphaproteobacteria</taxon>
        <taxon>Acetobacterales</taxon>
        <taxon>Acetobacteraceae</taxon>
        <taxon>environmental samples</taxon>
    </lineage>
</organism>
<evidence type="ECO:0000313" key="1">
    <source>
        <dbReference type="EMBL" id="CAA9253283.1"/>
    </source>
</evidence>
<dbReference type="AlphaFoldDB" id="A0A6J4IKY2"/>
<proteinExistence type="predicted"/>
<gene>
    <name evidence="1" type="ORF">AVDCRST_MAG08-2335</name>
</gene>
<protein>
    <submittedName>
        <fullName evidence="1">Uncharacterized protein</fullName>
    </submittedName>
</protein>
<dbReference type="EMBL" id="CADCTG010000176">
    <property type="protein sequence ID" value="CAA9253283.1"/>
    <property type="molecule type" value="Genomic_DNA"/>
</dbReference>
<sequence>MRNGINLGGAEADDTTTASLRLMLSYVEAECLRIGAADAAKHAALAAALMPALEAQAAVDGLRSARRHRSNRLH</sequence>
<reference evidence="1" key="1">
    <citation type="submission" date="2020-02" db="EMBL/GenBank/DDBJ databases">
        <authorList>
            <person name="Meier V. D."/>
        </authorList>
    </citation>
    <scope>NUCLEOTIDE SEQUENCE</scope>
    <source>
        <strain evidence="1">AVDCRST_MAG08</strain>
    </source>
</reference>
<name>A0A6J4IKY2_9PROT</name>
<accession>A0A6J4IKY2</accession>